<dbReference type="GO" id="GO:0000981">
    <property type="term" value="F:DNA-binding transcription factor activity, RNA polymerase II-specific"/>
    <property type="evidence" value="ECO:0007669"/>
    <property type="project" value="TreeGrafter"/>
</dbReference>
<dbReference type="InterPro" id="IPR050527">
    <property type="entry name" value="Snail/Krueppel_Znf"/>
</dbReference>
<organism evidence="10 11">
    <name type="scientific">Araneus ventricosus</name>
    <name type="common">Orbweaver spider</name>
    <name type="synonym">Epeira ventricosa</name>
    <dbReference type="NCBI Taxonomy" id="182803"/>
    <lineage>
        <taxon>Eukaryota</taxon>
        <taxon>Metazoa</taxon>
        <taxon>Ecdysozoa</taxon>
        <taxon>Arthropoda</taxon>
        <taxon>Chelicerata</taxon>
        <taxon>Arachnida</taxon>
        <taxon>Araneae</taxon>
        <taxon>Araneomorphae</taxon>
        <taxon>Entelegynae</taxon>
        <taxon>Araneoidea</taxon>
        <taxon>Araneidae</taxon>
        <taxon>Araneus</taxon>
    </lineage>
</organism>
<proteinExistence type="inferred from homology"/>
<evidence type="ECO:0000256" key="7">
    <source>
        <dbReference type="PROSITE-ProRule" id="PRU00042"/>
    </source>
</evidence>
<dbReference type="GO" id="GO:0000978">
    <property type="term" value="F:RNA polymerase II cis-regulatory region sequence-specific DNA binding"/>
    <property type="evidence" value="ECO:0007669"/>
    <property type="project" value="TreeGrafter"/>
</dbReference>
<dbReference type="InterPro" id="IPR013087">
    <property type="entry name" value="Znf_C2H2_type"/>
</dbReference>
<feature type="domain" description="C2H2-type" evidence="9">
    <location>
        <begin position="65"/>
        <end position="93"/>
    </location>
</feature>
<protein>
    <recommendedName>
        <fullName evidence="9">C2H2-type domain-containing protein</fullName>
    </recommendedName>
</protein>
<dbReference type="SMART" id="SM00355">
    <property type="entry name" value="ZnF_C2H2"/>
    <property type="match status" value="2"/>
</dbReference>
<dbReference type="Pfam" id="PF13465">
    <property type="entry name" value="zf-H2C2_2"/>
    <property type="match status" value="1"/>
</dbReference>
<keyword evidence="11" id="KW-1185">Reference proteome</keyword>
<dbReference type="GO" id="GO:0008270">
    <property type="term" value="F:zinc ion binding"/>
    <property type="evidence" value="ECO:0007669"/>
    <property type="project" value="UniProtKB-KW"/>
</dbReference>
<dbReference type="AlphaFoldDB" id="A0A4Y2IZ17"/>
<comment type="similarity">
    <text evidence="6">Belongs to the snail C2H2-type zinc-finger protein family.</text>
</comment>
<keyword evidence="3 7" id="KW-0863">Zinc-finger</keyword>
<accession>A0A4Y2IZ17</accession>
<name>A0A4Y2IZ17_ARAVE</name>
<dbReference type="InterPro" id="IPR036236">
    <property type="entry name" value="Znf_C2H2_sf"/>
</dbReference>
<evidence type="ECO:0000256" key="4">
    <source>
        <dbReference type="ARBA" id="ARBA00022833"/>
    </source>
</evidence>
<evidence type="ECO:0000256" key="2">
    <source>
        <dbReference type="ARBA" id="ARBA00022737"/>
    </source>
</evidence>
<evidence type="ECO:0000256" key="8">
    <source>
        <dbReference type="SAM" id="SignalP"/>
    </source>
</evidence>
<feature type="chain" id="PRO_5021227287" description="C2H2-type domain-containing protein" evidence="8">
    <location>
        <begin position="18"/>
        <end position="95"/>
    </location>
</feature>
<gene>
    <name evidence="10" type="ORF">AVEN_265610_1</name>
</gene>
<dbReference type="Gene3D" id="3.30.160.60">
    <property type="entry name" value="Classic Zinc Finger"/>
    <property type="match status" value="2"/>
</dbReference>
<feature type="signal peptide" evidence="8">
    <location>
        <begin position="1"/>
        <end position="17"/>
    </location>
</feature>
<dbReference type="PANTHER" id="PTHR24388">
    <property type="entry name" value="ZINC FINGER PROTEIN"/>
    <property type="match status" value="1"/>
</dbReference>
<evidence type="ECO:0000259" key="9">
    <source>
        <dbReference type="PROSITE" id="PS50157"/>
    </source>
</evidence>
<dbReference type="Proteomes" id="UP000499080">
    <property type="component" value="Unassembled WGS sequence"/>
</dbReference>
<dbReference type="FunFam" id="3.30.160.60:FF:001732">
    <property type="entry name" value="Zgc:162936"/>
    <property type="match status" value="1"/>
</dbReference>
<dbReference type="GO" id="GO:0045893">
    <property type="term" value="P:positive regulation of DNA-templated transcription"/>
    <property type="evidence" value="ECO:0007669"/>
    <property type="project" value="UniProtKB-ARBA"/>
</dbReference>
<dbReference type="OrthoDB" id="3437960at2759"/>
<dbReference type="PROSITE" id="PS50157">
    <property type="entry name" value="ZINC_FINGER_C2H2_2"/>
    <property type="match status" value="2"/>
</dbReference>
<dbReference type="SUPFAM" id="SSF57667">
    <property type="entry name" value="beta-beta-alpha zinc fingers"/>
    <property type="match status" value="1"/>
</dbReference>
<evidence type="ECO:0000256" key="6">
    <source>
        <dbReference type="ARBA" id="ARBA00037948"/>
    </source>
</evidence>
<keyword evidence="5" id="KW-0539">Nucleus</keyword>
<evidence type="ECO:0000313" key="10">
    <source>
        <dbReference type="EMBL" id="GBM83221.1"/>
    </source>
</evidence>
<dbReference type="EMBL" id="BGPR01003063">
    <property type="protein sequence ID" value="GBM83221.1"/>
    <property type="molecule type" value="Genomic_DNA"/>
</dbReference>
<feature type="domain" description="C2H2-type" evidence="9">
    <location>
        <begin position="37"/>
        <end position="64"/>
    </location>
</feature>
<dbReference type="PROSITE" id="PS00028">
    <property type="entry name" value="ZINC_FINGER_C2H2_1"/>
    <property type="match status" value="1"/>
</dbReference>
<keyword evidence="1" id="KW-0479">Metal-binding</keyword>
<evidence type="ECO:0000256" key="1">
    <source>
        <dbReference type="ARBA" id="ARBA00022723"/>
    </source>
</evidence>
<evidence type="ECO:0000256" key="5">
    <source>
        <dbReference type="ARBA" id="ARBA00023242"/>
    </source>
</evidence>
<evidence type="ECO:0000313" key="11">
    <source>
        <dbReference type="Proteomes" id="UP000499080"/>
    </source>
</evidence>
<dbReference type="PANTHER" id="PTHR24388:SF104">
    <property type="entry name" value="AT-RICH BINDING PROTEIN-RELATED"/>
    <property type="match status" value="1"/>
</dbReference>
<keyword evidence="4" id="KW-0862">Zinc</keyword>
<keyword evidence="2" id="KW-0677">Repeat</keyword>
<comment type="caution">
    <text evidence="10">The sequence shown here is derived from an EMBL/GenBank/DDBJ whole genome shotgun (WGS) entry which is preliminary data.</text>
</comment>
<reference evidence="10 11" key="1">
    <citation type="journal article" date="2019" name="Sci. Rep.">
        <title>Orb-weaving spider Araneus ventricosus genome elucidates the spidroin gene catalogue.</title>
        <authorList>
            <person name="Kono N."/>
            <person name="Nakamura H."/>
            <person name="Ohtoshi R."/>
            <person name="Moran D.A.P."/>
            <person name="Shinohara A."/>
            <person name="Yoshida Y."/>
            <person name="Fujiwara M."/>
            <person name="Mori M."/>
            <person name="Tomita M."/>
            <person name="Arakawa K."/>
        </authorList>
    </citation>
    <scope>NUCLEOTIDE SEQUENCE [LARGE SCALE GENOMIC DNA]</scope>
</reference>
<sequence length="95" mass="11133">MRTVLCFLILFCPFAEIDDSKSRALYQTQIIEGHSLHCCTVCQYHSRNIGNMKRHVRTHTGERPFSCPHCGQRFKRKENVQLHILTFHVQAKCCK</sequence>
<keyword evidence="8" id="KW-0732">Signal</keyword>
<evidence type="ECO:0000256" key="3">
    <source>
        <dbReference type="ARBA" id="ARBA00022771"/>
    </source>
</evidence>
<dbReference type="GO" id="GO:0005694">
    <property type="term" value="C:chromosome"/>
    <property type="evidence" value="ECO:0007669"/>
    <property type="project" value="UniProtKB-ARBA"/>
</dbReference>